<evidence type="ECO:0000313" key="3">
    <source>
        <dbReference type="Proteomes" id="UP000323000"/>
    </source>
</evidence>
<feature type="compositionally biased region" description="Polar residues" evidence="1">
    <location>
        <begin position="276"/>
        <end position="286"/>
    </location>
</feature>
<organism evidence="2 3">
    <name type="scientific">Acer yangbiense</name>
    <dbReference type="NCBI Taxonomy" id="1000413"/>
    <lineage>
        <taxon>Eukaryota</taxon>
        <taxon>Viridiplantae</taxon>
        <taxon>Streptophyta</taxon>
        <taxon>Embryophyta</taxon>
        <taxon>Tracheophyta</taxon>
        <taxon>Spermatophyta</taxon>
        <taxon>Magnoliopsida</taxon>
        <taxon>eudicotyledons</taxon>
        <taxon>Gunneridae</taxon>
        <taxon>Pentapetalae</taxon>
        <taxon>rosids</taxon>
        <taxon>malvids</taxon>
        <taxon>Sapindales</taxon>
        <taxon>Sapindaceae</taxon>
        <taxon>Hippocastanoideae</taxon>
        <taxon>Acereae</taxon>
        <taxon>Acer</taxon>
    </lineage>
</organism>
<feature type="compositionally biased region" description="Polar residues" evidence="1">
    <location>
        <begin position="217"/>
        <end position="235"/>
    </location>
</feature>
<dbReference type="EMBL" id="VAHF01000011">
    <property type="protein sequence ID" value="TXG51106.1"/>
    <property type="molecule type" value="Genomic_DNA"/>
</dbReference>
<proteinExistence type="predicted"/>
<keyword evidence="3" id="KW-1185">Reference proteome</keyword>
<accession>A0A5C7H4G1</accession>
<name>A0A5C7H4G1_9ROSI</name>
<reference evidence="3" key="1">
    <citation type="journal article" date="2019" name="Gigascience">
        <title>De novo genome assembly of the endangered Acer yangbiense, a plant species with extremely small populations endemic to Yunnan Province, China.</title>
        <authorList>
            <person name="Yang J."/>
            <person name="Wariss H.M."/>
            <person name="Tao L."/>
            <person name="Zhang R."/>
            <person name="Yun Q."/>
            <person name="Hollingsworth P."/>
            <person name="Dao Z."/>
            <person name="Luo G."/>
            <person name="Guo H."/>
            <person name="Ma Y."/>
            <person name="Sun W."/>
        </authorList>
    </citation>
    <scope>NUCLEOTIDE SEQUENCE [LARGE SCALE GENOMIC DNA]</scope>
    <source>
        <strain evidence="3">cv. Malutang</strain>
    </source>
</reference>
<evidence type="ECO:0000256" key="1">
    <source>
        <dbReference type="SAM" id="MobiDB-lite"/>
    </source>
</evidence>
<feature type="compositionally biased region" description="Basic and acidic residues" evidence="1">
    <location>
        <begin position="238"/>
        <end position="266"/>
    </location>
</feature>
<dbReference type="Proteomes" id="UP000323000">
    <property type="component" value="Chromosome 11"/>
</dbReference>
<feature type="region of interest" description="Disordered" evidence="1">
    <location>
        <begin position="60"/>
        <end position="79"/>
    </location>
</feature>
<evidence type="ECO:0000313" key="2">
    <source>
        <dbReference type="EMBL" id="TXG51106.1"/>
    </source>
</evidence>
<comment type="caution">
    <text evidence="2">The sequence shown here is derived from an EMBL/GenBank/DDBJ whole genome shotgun (WGS) entry which is preliminary data.</text>
</comment>
<evidence type="ECO:0008006" key="4">
    <source>
        <dbReference type="Google" id="ProtNLM"/>
    </source>
</evidence>
<protein>
    <recommendedName>
        <fullName evidence="4">Zinc knuckle CX2CX4HX4C domain-containing protein</fullName>
    </recommendedName>
</protein>
<gene>
    <name evidence="2" type="ORF">EZV62_023630</name>
</gene>
<sequence length="293" mass="32045">MITAPIRYERLLDFCFACGIIGRSFRDCVNENVRREALQNSSPKYGAWLRASPPEKFVGRKPNGGPSGVHAGEVNSNRSIGHSLNRDGDLFEITEDDQRGQITGSTDRNEGNVIGGALKVGPDVFIATLKAGDIGDSNMHTLERVISGGNSEMGIDPVTYKTEVGGVRCNKDGKLKQKVLDCSVTEECGSYLVFESLALTKYEIGLKNINKGKKESTPSYESNLNGSESTGNNIPLVSKDKLNFSHTTSEGHGDKRKGSEDLETGRREKRMKVETSLIQNESTELGSQVRWEP</sequence>
<feature type="region of interest" description="Disordered" evidence="1">
    <location>
        <begin position="211"/>
        <end position="293"/>
    </location>
</feature>
<dbReference type="AlphaFoldDB" id="A0A5C7H4G1"/>